<evidence type="ECO:0000256" key="3">
    <source>
        <dbReference type="ARBA" id="ARBA00022737"/>
    </source>
</evidence>
<name>A0AAX3M5E0_9BACL</name>
<evidence type="ECO:0000256" key="5">
    <source>
        <dbReference type="RuleBase" id="RU367021"/>
    </source>
</evidence>
<dbReference type="InterPro" id="IPR001451">
    <property type="entry name" value="Hexapep"/>
</dbReference>
<organism evidence="7 8">
    <name type="scientific">Paenibacillus kyungheensis</name>
    <dbReference type="NCBI Taxonomy" id="1452732"/>
    <lineage>
        <taxon>Bacteria</taxon>
        <taxon>Bacillati</taxon>
        <taxon>Bacillota</taxon>
        <taxon>Bacilli</taxon>
        <taxon>Bacillales</taxon>
        <taxon>Paenibacillaceae</taxon>
        <taxon>Paenibacillus</taxon>
    </lineage>
</organism>
<feature type="domain" description="Maltose/galactoside acetyltransferase" evidence="6">
    <location>
        <begin position="5"/>
        <end position="59"/>
    </location>
</feature>
<keyword evidence="2 5" id="KW-0808">Transferase</keyword>
<dbReference type="EMBL" id="CP117416">
    <property type="protein sequence ID" value="WCT57454.1"/>
    <property type="molecule type" value="Genomic_DNA"/>
</dbReference>
<dbReference type="SMART" id="SM01266">
    <property type="entry name" value="Mac"/>
    <property type="match status" value="1"/>
</dbReference>
<dbReference type="PROSITE" id="PS00101">
    <property type="entry name" value="HEXAPEP_TRANSFERASES"/>
    <property type="match status" value="1"/>
</dbReference>
<dbReference type="EC" id="2.3.1.-" evidence="5"/>
<dbReference type="Proteomes" id="UP001220509">
    <property type="component" value="Chromosome"/>
</dbReference>
<evidence type="ECO:0000256" key="2">
    <source>
        <dbReference type="ARBA" id="ARBA00022679"/>
    </source>
</evidence>
<dbReference type="FunFam" id="2.160.10.10:FF:000008">
    <property type="entry name" value="Maltose O-acetyltransferase"/>
    <property type="match status" value="1"/>
</dbReference>
<dbReference type="PANTHER" id="PTHR43017">
    <property type="entry name" value="GALACTOSIDE O-ACETYLTRANSFERASE"/>
    <property type="match status" value="1"/>
</dbReference>
<dbReference type="InterPro" id="IPR011004">
    <property type="entry name" value="Trimer_LpxA-like_sf"/>
</dbReference>
<dbReference type="CDD" id="cd03357">
    <property type="entry name" value="LbH_MAT_GAT"/>
    <property type="match status" value="1"/>
</dbReference>
<evidence type="ECO:0000313" key="8">
    <source>
        <dbReference type="Proteomes" id="UP001220509"/>
    </source>
</evidence>
<accession>A0AAX3M5E0</accession>
<dbReference type="RefSeq" id="WP_273615661.1">
    <property type="nucleotide sequence ID" value="NZ_CP117416.1"/>
</dbReference>
<evidence type="ECO:0000256" key="1">
    <source>
        <dbReference type="ARBA" id="ARBA00007274"/>
    </source>
</evidence>
<evidence type="ECO:0000256" key="4">
    <source>
        <dbReference type="ARBA" id="ARBA00023315"/>
    </source>
</evidence>
<keyword evidence="8" id="KW-1185">Reference proteome</keyword>
<dbReference type="SUPFAM" id="SSF51161">
    <property type="entry name" value="Trimeric LpxA-like enzymes"/>
    <property type="match status" value="1"/>
</dbReference>
<dbReference type="InterPro" id="IPR024688">
    <property type="entry name" value="Mac_dom"/>
</dbReference>
<gene>
    <name evidence="7" type="ORF">PQ456_08090</name>
</gene>
<proteinExistence type="inferred from homology"/>
<evidence type="ECO:0000259" key="6">
    <source>
        <dbReference type="SMART" id="SM01266"/>
    </source>
</evidence>
<dbReference type="GO" id="GO:0008870">
    <property type="term" value="F:galactoside O-acetyltransferase activity"/>
    <property type="evidence" value="ECO:0007669"/>
    <property type="project" value="TreeGrafter"/>
</dbReference>
<sequence>MPTDKERMLAQKLYMAGVGELALDNKKSRMLTRLFNNTTEEQQEYRTELLQQLFESVGEKVFIEPPFRCDYGCHITVGDYFYANFDCIIIDVAKVKIGNNVFFGPRVGVYTAGHPIDPDVRNTLLEFGKEITIGDNVWVGGNTVINPGVTIGNNVVIGSGSIVTKDIPDNVIAVGNPCKVLRAITEEDKQYWEQQKAEYEAEIEH</sequence>
<dbReference type="Pfam" id="PF00132">
    <property type="entry name" value="Hexapep"/>
    <property type="match status" value="1"/>
</dbReference>
<dbReference type="InterPro" id="IPR018357">
    <property type="entry name" value="Hexapep_transf_CS"/>
</dbReference>
<evidence type="ECO:0000313" key="7">
    <source>
        <dbReference type="EMBL" id="WCT57454.1"/>
    </source>
</evidence>
<dbReference type="PANTHER" id="PTHR43017:SF1">
    <property type="entry name" value="ACETYLTRANSFERASE YJL218W-RELATED"/>
    <property type="match status" value="1"/>
</dbReference>
<dbReference type="Pfam" id="PF12464">
    <property type="entry name" value="Mac"/>
    <property type="match status" value="1"/>
</dbReference>
<dbReference type="KEGG" id="pka:PQ456_08090"/>
<dbReference type="InterPro" id="IPR039369">
    <property type="entry name" value="LacA-like"/>
</dbReference>
<keyword evidence="4 5" id="KW-0012">Acyltransferase</keyword>
<dbReference type="AlphaFoldDB" id="A0AAX3M5E0"/>
<dbReference type="Gene3D" id="2.160.10.10">
    <property type="entry name" value="Hexapeptide repeat proteins"/>
    <property type="match status" value="1"/>
</dbReference>
<keyword evidence="3" id="KW-0677">Repeat</keyword>
<reference evidence="7 8" key="1">
    <citation type="submission" date="2023-02" db="EMBL/GenBank/DDBJ databases">
        <title>Genome sequence of Paenibacillus kyungheensis KACC 18744.</title>
        <authorList>
            <person name="Kim S."/>
            <person name="Heo J."/>
            <person name="Kwon S.-W."/>
        </authorList>
    </citation>
    <scope>NUCLEOTIDE SEQUENCE [LARGE SCALE GENOMIC DNA]</scope>
    <source>
        <strain evidence="7 8">KACC 18744</strain>
    </source>
</reference>
<protein>
    <recommendedName>
        <fullName evidence="5">Acetyltransferase</fullName>
        <ecNumber evidence="5">2.3.1.-</ecNumber>
    </recommendedName>
</protein>
<comment type="similarity">
    <text evidence="1 5">Belongs to the transferase hexapeptide repeat family.</text>
</comment>